<dbReference type="SUPFAM" id="SSF46785">
    <property type="entry name" value="Winged helix' DNA-binding domain"/>
    <property type="match status" value="1"/>
</dbReference>
<dbReference type="PANTHER" id="PTHR33154:SF18">
    <property type="entry name" value="ARSENICAL RESISTANCE OPERON REPRESSOR"/>
    <property type="match status" value="1"/>
</dbReference>
<feature type="domain" description="HTH arsR-type" evidence="4">
    <location>
        <begin position="1"/>
        <end position="104"/>
    </location>
</feature>
<keyword evidence="2" id="KW-0238">DNA-binding</keyword>
<evidence type="ECO:0000313" key="5">
    <source>
        <dbReference type="EMBL" id="TCP63520.1"/>
    </source>
</evidence>
<gene>
    <name evidence="5" type="ORF">EDD73_11863</name>
</gene>
<evidence type="ECO:0000256" key="3">
    <source>
        <dbReference type="ARBA" id="ARBA00023163"/>
    </source>
</evidence>
<evidence type="ECO:0000256" key="1">
    <source>
        <dbReference type="ARBA" id="ARBA00023015"/>
    </source>
</evidence>
<organism evidence="5 6">
    <name type="scientific">Heliophilum fasciatum</name>
    <dbReference type="NCBI Taxonomy" id="35700"/>
    <lineage>
        <taxon>Bacteria</taxon>
        <taxon>Bacillati</taxon>
        <taxon>Bacillota</taxon>
        <taxon>Clostridia</taxon>
        <taxon>Eubacteriales</taxon>
        <taxon>Heliobacteriaceae</taxon>
        <taxon>Heliophilum</taxon>
    </lineage>
</organism>
<keyword evidence="6" id="KW-1185">Reference proteome</keyword>
<dbReference type="OrthoDB" id="9798835at2"/>
<dbReference type="Pfam" id="PF01022">
    <property type="entry name" value="HTH_5"/>
    <property type="match status" value="1"/>
</dbReference>
<accession>A0A4R2RIB8</accession>
<dbReference type="NCBIfam" id="NF033788">
    <property type="entry name" value="HTH_metalloreg"/>
    <property type="match status" value="1"/>
</dbReference>
<reference evidence="5 6" key="1">
    <citation type="submission" date="2019-03" db="EMBL/GenBank/DDBJ databases">
        <title>Genomic Encyclopedia of Type Strains, Phase IV (KMG-IV): sequencing the most valuable type-strain genomes for metagenomic binning, comparative biology and taxonomic classification.</title>
        <authorList>
            <person name="Goeker M."/>
        </authorList>
    </citation>
    <scope>NUCLEOTIDE SEQUENCE [LARGE SCALE GENOMIC DNA]</scope>
    <source>
        <strain evidence="5 6">DSM 11170</strain>
    </source>
</reference>
<dbReference type="SMART" id="SM00418">
    <property type="entry name" value="HTH_ARSR"/>
    <property type="match status" value="1"/>
</dbReference>
<name>A0A4R2RIB8_9FIRM</name>
<dbReference type="Proteomes" id="UP000294813">
    <property type="component" value="Unassembled WGS sequence"/>
</dbReference>
<dbReference type="AlphaFoldDB" id="A0A4R2RIB8"/>
<dbReference type="Gene3D" id="1.10.10.10">
    <property type="entry name" value="Winged helix-like DNA-binding domain superfamily/Winged helix DNA-binding domain"/>
    <property type="match status" value="1"/>
</dbReference>
<protein>
    <submittedName>
        <fullName evidence="5">ArsR family transcriptional regulator</fullName>
    </submittedName>
</protein>
<dbReference type="InterPro" id="IPR036390">
    <property type="entry name" value="WH_DNA-bd_sf"/>
</dbReference>
<dbReference type="GO" id="GO:0003700">
    <property type="term" value="F:DNA-binding transcription factor activity"/>
    <property type="evidence" value="ECO:0007669"/>
    <property type="project" value="InterPro"/>
</dbReference>
<evidence type="ECO:0000256" key="2">
    <source>
        <dbReference type="ARBA" id="ARBA00023125"/>
    </source>
</evidence>
<evidence type="ECO:0000259" key="4">
    <source>
        <dbReference type="PROSITE" id="PS50987"/>
    </source>
</evidence>
<dbReference type="PROSITE" id="PS50987">
    <property type="entry name" value="HTH_ARSR_2"/>
    <property type="match status" value="1"/>
</dbReference>
<dbReference type="InterPro" id="IPR001845">
    <property type="entry name" value="HTH_ArsR_DNA-bd_dom"/>
</dbReference>
<dbReference type="GO" id="GO:0003677">
    <property type="term" value="F:DNA binding"/>
    <property type="evidence" value="ECO:0007669"/>
    <property type="project" value="UniProtKB-KW"/>
</dbReference>
<keyword evidence="1" id="KW-0805">Transcription regulation</keyword>
<dbReference type="RefSeq" id="WP_131919677.1">
    <property type="nucleotide sequence ID" value="NZ_JAOQNU010000017.1"/>
</dbReference>
<dbReference type="CDD" id="cd00090">
    <property type="entry name" value="HTH_ARSR"/>
    <property type="match status" value="1"/>
</dbReference>
<dbReference type="InterPro" id="IPR051081">
    <property type="entry name" value="HTH_MetalResp_TranReg"/>
</dbReference>
<comment type="caution">
    <text evidence="5">The sequence shown here is derived from an EMBL/GenBank/DDBJ whole genome shotgun (WGS) entry which is preliminary data.</text>
</comment>
<evidence type="ECO:0000313" key="6">
    <source>
        <dbReference type="Proteomes" id="UP000294813"/>
    </source>
</evidence>
<keyword evidence="3" id="KW-0804">Transcription</keyword>
<dbReference type="InterPro" id="IPR036388">
    <property type="entry name" value="WH-like_DNA-bd_sf"/>
</dbReference>
<proteinExistence type="predicted"/>
<sequence length="104" mass="11856">MDVTRVAKALSDPLRFQILKRIAMQGSASHRTSDEYSCEANTGLCVCELVEGMGLMQSKVSYHLKELKEAGLVREENRGKWNYYSLKKETLDTYLTTLQGELFM</sequence>
<dbReference type="InterPro" id="IPR011991">
    <property type="entry name" value="ArsR-like_HTH"/>
</dbReference>
<dbReference type="PANTHER" id="PTHR33154">
    <property type="entry name" value="TRANSCRIPTIONAL REGULATOR, ARSR FAMILY"/>
    <property type="match status" value="1"/>
</dbReference>
<dbReference type="EMBL" id="SLXT01000018">
    <property type="protein sequence ID" value="TCP63520.1"/>
    <property type="molecule type" value="Genomic_DNA"/>
</dbReference>